<protein>
    <recommendedName>
        <fullName evidence="4">M96 mating-specific protein family</fullName>
    </recommendedName>
</protein>
<dbReference type="EMBL" id="GL376632">
    <property type="status" value="NOT_ANNOTATED_CDS"/>
    <property type="molecule type" value="Genomic_DNA"/>
</dbReference>
<dbReference type="PANTHER" id="PTHR35796:SF3">
    <property type="entry name" value="BHLH DOMAIN-CONTAINING PROTEIN"/>
    <property type="match status" value="1"/>
</dbReference>
<proteinExistence type="predicted"/>
<reference evidence="3" key="2">
    <citation type="submission" date="2010-04" db="EMBL/GenBank/DDBJ databases">
        <authorList>
            <person name="Buell R."/>
            <person name="Hamilton J."/>
            <person name="Hostetler J."/>
        </authorList>
    </citation>
    <scope>NUCLEOTIDE SEQUENCE [LARGE SCALE GENOMIC DNA]</scope>
    <source>
        <strain evidence="3">DAOM:BR144</strain>
    </source>
</reference>
<dbReference type="OMA" id="NHARDER"/>
<evidence type="ECO:0008006" key="4">
    <source>
        <dbReference type="Google" id="ProtNLM"/>
    </source>
</evidence>
<name>K3WWH3_GLOUD</name>
<evidence type="ECO:0000313" key="2">
    <source>
        <dbReference type="EnsemblProtists" id="PYU1_T009321"/>
    </source>
</evidence>
<evidence type="ECO:0000256" key="1">
    <source>
        <dbReference type="SAM" id="MobiDB-lite"/>
    </source>
</evidence>
<accession>K3WWH3</accession>
<reference evidence="3" key="1">
    <citation type="journal article" date="2010" name="Genome Biol.">
        <title>Genome sequence of the necrotrophic plant pathogen Pythium ultimum reveals original pathogenicity mechanisms and effector repertoire.</title>
        <authorList>
            <person name="Levesque C.A."/>
            <person name="Brouwer H."/>
            <person name="Cano L."/>
            <person name="Hamilton J.P."/>
            <person name="Holt C."/>
            <person name="Huitema E."/>
            <person name="Raffaele S."/>
            <person name="Robideau G.P."/>
            <person name="Thines M."/>
            <person name="Win J."/>
            <person name="Zerillo M.M."/>
            <person name="Beakes G.W."/>
            <person name="Boore J.L."/>
            <person name="Busam D."/>
            <person name="Dumas B."/>
            <person name="Ferriera S."/>
            <person name="Fuerstenberg S.I."/>
            <person name="Gachon C.M."/>
            <person name="Gaulin E."/>
            <person name="Govers F."/>
            <person name="Grenville-Briggs L."/>
            <person name="Horner N."/>
            <person name="Hostetler J."/>
            <person name="Jiang R.H."/>
            <person name="Johnson J."/>
            <person name="Krajaejun T."/>
            <person name="Lin H."/>
            <person name="Meijer H.J."/>
            <person name="Moore B."/>
            <person name="Morris P."/>
            <person name="Phuntmart V."/>
            <person name="Puiu D."/>
            <person name="Shetty J."/>
            <person name="Stajich J.E."/>
            <person name="Tripathy S."/>
            <person name="Wawra S."/>
            <person name="van West P."/>
            <person name="Whitty B.R."/>
            <person name="Coutinho P.M."/>
            <person name="Henrissat B."/>
            <person name="Martin F."/>
            <person name="Thomas P.D."/>
            <person name="Tyler B.M."/>
            <person name="De Vries R.P."/>
            <person name="Kamoun S."/>
            <person name="Yandell M."/>
            <person name="Tisserat N."/>
            <person name="Buell C.R."/>
        </authorList>
    </citation>
    <scope>NUCLEOTIDE SEQUENCE</scope>
    <source>
        <strain evidence="3">DAOM:BR144</strain>
    </source>
</reference>
<dbReference type="AlphaFoldDB" id="K3WWH3"/>
<feature type="compositionally biased region" description="Low complexity" evidence="1">
    <location>
        <begin position="73"/>
        <end position="93"/>
    </location>
</feature>
<dbReference type="Proteomes" id="UP000019132">
    <property type="component" value="Unassembled WGS sequence"/>
</dbReference>
<evidence type="ECO:0000313" key="3">
    <source>
        <dbReference type="Proteomes" id="UP000019132"/>
    </source>
</evidence>
<dbReference type="InParanoid" id="K3WWH3"/>
<dbReference type="EnsemblProtists" id="PYU1_T009321">
    <property type="protein sequence ID" value="PYU1_T009321"/>
    <property type="gene ID" value="PYU1_G009303"/>
</dbReference>
<keyword evidence="3" id="KW-1185">Reference proteome</keyword>
<dbReference type="VEuPathDB" id="FungiDB:PYU1_G009303"/>
<feature type="region of interest" description="Disordered" evidence="1">
    <location>
        <begin position="46"/>
        <end position="108"/>
    </location>
</feature>
<sequence>MALLLDDDGLEAALSLLDEYDELQTLYAPLRRDSASLSHDLGELHFASSGGGDAANGRDGSRGRATSASETDTQSNSSRGSGSRSRQGKSTTGKTRKRPIGFNSNHARDERRKELIYLRQKVTELETQLEQLKKPHESASTTLALPPTQEQNAIQQLNINKWTRNMRASRGAELADCGAVTKESTVWKELASRQHAEREKAEMENIRLKLILEEQIKIAKNLHSMLTKKTTAKLVESFGLGANASRSQASVPSGDDKSIFEDLLRTAEKCYREIDNVFAGNGLDAMETSYRDAQIKIDDVNGTFLEIIANKVMPFDMHATATAVWQHMTHSMQNIPLRFYYEKHPQKMENTDDTVLERIGAELYVNGKKADFQVKQIIRRYAEEDRVVLIWGAYIEALEFCEEPTSGIRFREKGYLMIKRPTSMSSEFTLLQTCYIITPELDETVVEKDPKVGALTEFVLNSTAWNITASHQMIENVLLDQSFKSKRPCA</sequence>
<reference evidence="2" key="3">
    <citation type="submission" date="2015-02" db="UniProtKB">
        <authorList>
            <consortium name="EnsemblProtists"/>
        </authorList>
    </citation>
    <scope>IDENTIFICATION</scope>
    <source>
        <strain evidence="2">DAOM BR144</strain>
    </source>
</reference>
<dbReference type="PANTHER" id="PTHR35796">
    <property type="entry name" value="HYPOTHETICAL CYTOSOLIC PROTEIN"/>
    <property type="match status" value="1"/>
</dbReference>
<dbReference type="eggNOG" id="ENOG502R9G0">
    <property type="taxonomic scope" value="Eukaryota"/>
</dbReference>
<dbReference type="HOGENOM" id="CLU_027764_2_2_1"/>
<organism evidence="2 3">
    <name type="scientific">Globisporangium ultimum (strain ATCC 200006 / CBS 805.95 / DAOM BR144)</name>
    <name type="common">Pythium ultimum</name>
    <dbReference type="NCBI Taxonomy" id="431595"/>
    <lineage>
        <taxon>Eukaryota</taxon>
        <taxon>Sar</taxon>
        <taxon>Stramenopiles</taxon>
        <taxon>Oomycota</taxon>
        <taxon>Peronosporomycetes</taxon>
        <taxon>Pythiales</taxon>
        <taxon>Pythiaceae</taxon>
        <taxon>Globisporangium</taxon>
    </lineage>
</organism>